<organism evidence="1 2">
    <name type="scientific">Micromonospora humidisoli</name>
    <dbReference type="NCBI Taxonomy" id="2807622"/>
    <lineage>
        <taxon>Bacteria</taxon>
        <taxon>Bacillati</taxon>
        <taxon>Actinomycetota</taxon>
        <taxon>Actinomycetes</taxon>
        <taxon>Micromonosporales</taxon>
        <taxon>Micromonosporaceae</taxon>
        <taxon>Micromonospora</taxon>
    </lineage>
</organism>
<dbReference type="RefSeq" id="WP_204958731.1">
    <property type="nucleotide sequence ID" value="NZ_JAFEUO010000003.1"/>
</dbReference>
<keyword evidence="2" id="KW-1185">Reference proteome</keyword>
<reference evidence="1 2" key="1">
    <citation type="submission" date="2021-02" db="EMBL/GenBank/DDBJ databases">
        <authorList>
            <person name="Lee D.-H."/>
        </authorList>
    </citation>
    <scope>NUCLEOTIDE SEQUENCE [LARGE SCALE GENOMIC DNA]</scope>
    <source>
        <strain evidence="1 2">MMS20-R2-29</strain>
    </source>
</reference>
<proteinExistence type="predicted"/>
<accession>A0ABS2JBY6</accession>
<name>A0ABS2JBY6_9ACTN</name>
<dbReference type="Proteomes" id="UP000809587">
    <property type="component" value="Unassembled WGS sequence"/>
</dbReference>
<gene>
    <name evidence="1" type="ORF">JQN84_13795</name>
</gene>
<dbReference type="EMBL" id="JAFEUO010000003">
    <property type="protein sequence ID" value="MBM7083590.1"/>
    <property type="molecule type" value="Genomic_DNA"/>
</dbReference>
<evidence type="ECO:0000313" key="1">
    <source>
        <dbReference type="EMBL" id="MBM7083590.1"/>
    </source>
</evidence>
<sequence length="86" mass="9506">MTAPAPTIAPGTRISLRPGEWVTHDGVIAEMYVDLRLVEVAETHPLGLVWIHAHGLDCRWESVACPEPWCIRVAVPPDTLRDAADR</sequence>
<evidence type="ECO:0000313" key="2">
    <source>
        <dbReference type="Proteomes" id="UP000809587"/>
    </source>
</evidence>
<protein>
    <submittedName>
        <fullName evidence="1">Uncharacterized protein</fullName>
    </submittedName>
</protein>
<comment type="caution">
    <text evidence="1">The sequence shown here is derived from an EMBL/GenBank/DDBJ whole genome shotgun (WGS) entry which is preliminary data.</text>
</comment>